<protein>
    <recommendedName>
        <fullName evidence="7">Probable cytosol aminopeptidase</fullName>
        <ecNumber evidence="7">3.4.11.1</ecNumber>
    </recommendedName>
    <alternativeName>
        <fullName evidence="7">Leucine aminopeptidase</fullName>
        <shortName evidence="7">LAP</shortName>
        <ecNumber evidence="7">3.4.11.10</ecNumber>
    </alternativeName>
    <alternativeName>
        <fullName evidence="7">Leucyl aminopeptidase</fullName>
    </alternativeName>
</protein>
<dbReference type="STRING" id="1802596.A2Z11_04250"/>
<dbReference type="Gene3D" id="3.40.630.10">
    <property type="entry name" value="Zn peptidases"/>
    <property type="match status" value="1"/>
</dbReference>
<dbReference type="PROSITE" id="PS00631">
    <property type="entry name" value="CYTOSOL_AP"/>
    <property type="match status" value="1"/>
</dbReference>
<comment type="catalytic activity">
    <reaction evidence="2 7">
        <text>Release of an N-terminal amino acid, preferentially leucine, but not glutamic or aspartic acids.</text>
        <dbReference type="EC" id="3.4.11.10"/>
    </reaction>
</comment>
<feature type="binding site" evidence="7">
    <location>
        <position position="273"/>
    </location>
    <ligand>
        <name>Mn(2+)</name>
        <dbReference type="ChEBI" id="CHEBI:29035"/>
        <label>2</label>
    </ligand>
</feature>
<evidence type="ECO:0000313" key="10">
    <source>
        <dbReference type="Proteomes" id="UP000176389"/>
    </source>
</evidence>
<dbReference type="Proteomes" id="UP000176389">
    <property type="component" value="Unassembled WGS sequence"/>
</dbReference>
<dbReference type="GO" id="GO:0030145">
    <property type="term" value="F:manganese ion binding"/>
    <property type="evidence" value="ECO:0007669"/>
    <property type="project" value="UniProtKB-UniRule"/>
</dbReference>
<dbReference type="NCBIfam" id="NF002074">
    <property type="entry name" value="PRK00913.1-4"/>
    <property type="match status" value="1"/>
</dbReference>
<comment type="subcellular location">
    <subcellularLocation>
        <location evidence="7">Cytoplasm</location>
    </subcellularLocation>
</comment>
<keyword evidence="5 7" id="KW-0645">Protease</keyword>
<dbReference type="GO" id="GO:0006508">
    <property type="term" value="P:proteolysis"/>
    <property type="evidence" value="ECO:0007669"/>
    <property type="project" value="UniProtKB-KW"/>
</dbReference>
<comment type="similarity">
    <text evidence="3 7">Belongs to the peptidase M17 family.</text>
</comment>
<dbReference type="Pfam" id="PF02789">
    <property type="entry name" value="Peptidase_M17_N"/>
    <property type="match status" value="1"/>
</dbReference>
<evidence type="ECO:0000256" key="5">
    <source>
        <dbReference type="ARBA" id="ARBA00022670"/>
    </source>
</evidence>
<dbReference type="AlphaFoldDB" id="A0A1G1WF82"/>
<evidence type="ECO:0000256" key="2">
    <source>
        <dbReference type="ARBA" id="ARBA00000967"/>
    </source>
</evidence>
<dbReference type="SUPFAM" id="SSF52949">
    <property type="entry name" value="Macro domain-like"/>
    <property type="match status" value="1"/>
</dbReference>
<dbReference type="SUPFAM" id="SSF53187">
    <property type="entry name" value="Zn-dependent exopeptidases"/>
    <property type="match status" value="1"/>
</dbReference>
<dbReference type="EC" id="3.4.11.10" evidence="7"/>
<dbReference type="InterPro" id="IPR043472">
    <property type="entry name" value="Macro_dom-like"/>
</dbReference>
<evidence type="ECO:0000256" key="3">
    <source>
        <dbReference type="ARBA" id="ARBA00009528"/>
    </source>
</evidence>
<dbReference type="PANTHER" id="PTHR11963">
    <property type="entry name" value="LEUCINE AMINOPEPTIDASE-RELATED"/>
    <property type="match status" value="1"/>
</dbReference>
<keyword evidence="4 7" id="KW-0031">Aminopeptidase</keyword>
<feature type="binding site" evidence="7">
    <location>
        <position position="250"/>
    </location>
    <ligand>
        <name>Mn(2+)</name>
        <dbReference type="ChEBI" id="CHEBI:29035"/>
        <label>2</label>
    </ligand>
</feature>
<keyword evidence="7" id="KW-0464">Manganese</keyword>
<reference evidence="9 10" key="1">
    <citation type="journal article" date="2016" name="Nat. Commun.">
        <title>Thousands of microbial genomes shed light on interconnected biogeochemical processes in an aquifer system.</title>
        <authorList>
            <person name="Anantharaman K."/>
            <person name="Brown C.T."/>
            <person name="Hug L.A."/>
            <person name="Sharon I."/>
            <person name="Castelle C.J."/>
            <person name="Probst A.J."/>
            <person name="Thomas B.C."/>
            <person name="Singh A."/>
            <person name="Wilkins M.J."/>
            <person name="Karaoz U."/>
            <person name="Brodie E.L."/>
            <person name="Williams K.H."/>
            <person name="Hubbard S.S."/>
            <person name="Banfield J.F."/>
        </authorList>
    </citation>
    <scope>NUCLEOTIDE SEQUENCE [LARGE SCALE GENOMIC DNA]</scope>
</reference>
<feature type="binding site" evidence="7">
    <location>
        <position position="334"/>
    </location>
    <ligand>
        <name>Mn(2+)</name>
        <dbReference type="ChEBI" id="CHEBI:29035"/>
        <label>2</label>
    </ligand>
</feature>
<feature type="binding site" evidence="7">
    <location>
        <position position="255"/>
    </location>
    <ligand>
        <name>Mn(2+)</name>
        <dbReference type="ChEBI" id="CHEBI:29035"/>
        <label>1</label>
    </ligand>
</feature>
<dbReference type="PANTHER" id="PTHR11963:SF23">
    <property type="entry name" value="CYTOSOL AMINOPEPTIDASE"/>
    <property type="match status" value="1"/>
</dbReference>
<dbReference type="NCBIfam" id="NF002073">
    <property type="entry name" value="PRK00913.1-2"/>
    <property type="match status" value="1"/>
</dbReference>
<dbReference type="InterPro" id="IPR000819">
    <property type="entry name" value="Peptidase_M17_C"/>
</dbReference>
<dbReference type="PRINTS" id="PR00481">
    <property type="entry name" value="LAMNOPPTDASE"/>
</dbReference>
<dbReference type="Gene3D" id="3.40.220.10">
    <property type="entry name" value="Leucine Aminopeptidase, subunit E, domain 1"/>
    <property type="match status" value="1"/>
</dbReference>
<comment type="cofactor">
    <cofactor evidence="7">
        <name>Mn(2+)</name>
        <dbReference type="ChEBI" id="CHEBI:29035"/>
    </cofactor>
    <text evidence="7">Binds 2 manganese ions per subunit.</text>
</comment>
<dbReference type="GO" id="GO:0070006">
    <property type="term" value="F:metalloaminopeptidase activity"/>
    <property type="evidence" value="ECO:0007669"/>
    <property type="project" value="InterPro"/>
</dbReference>
<organism evidence="9 10">
    <name type="scientific">Candidatus Woykebacteria bacterium RBG_16_43_9</name>
    <dbReference type="NCBI Taxonomy" id="1802596"/>
    <lineage>
        <taxon>Bacteria</taxon>
        <taxon>Candidatus Woykeibacteriota</taxon>
    </lineage>
</organism>
<keyword evidence="7" id="KW-0963">Cytoplasm</keyword>
<dbReference type="InterPro" id="IPR011356">
    <property type="entry name" value="Leucine_aapep/pepB"/>
</dbReference>
<name>A0A1G1WF82_9BACT</name>
<evidence type="ECO:0000256" key="1">
    <source>
        <dbReference type="ARBA" id="ARBA00000135"/>
    </source>
</evidence>
<dbReference type="CDD" id="cd00433">
    <property type="entry name" value="Peptidase_M17"/>
    <property type="match status" value="1"/>
</dbReference>
<dbReference type="GO" id="GO:0005737">
    <property type="term" value="C:cytoplasm"/>
    <property type="evidence" value="ECO:0007669"/>
    <property type="project" value="UniProtKB-SubCell"/>
</dbReference>
<evidence type="ECO:0000259" key="8">
    <source>
        <dbReference type="PROSITE" id="PS00631"/>
    </source>
</evidence>
<dbReference type="InterPro" id="IPR008283">
    <property type="entry name" value="Peptidase_M17_N"/>
</dbReference>
<evidence type="ECO:0000313" key="9">
    <source>
        <dbReference type="EMBL" id="OGY26363.1"/>
    </source>
</evidence>
<feature type="binding site" evidence="7">
    <location>
        <position position="334"/>
    </location>
    <ligand>
        <name>Mn(2+)</name>
        <dbReference type="ChEBI" id="CHEBI:29035"/>
        <label>1</label>
    </ligand>
</feature>
<keyword evidence="7" id="KW-0479">Metal-binding</keyword>
<feature type="binding site" evidence="7">
    <location>
        <position position="332"/>
    </location>
    <ligand>
        <name>Mn(2+)</name>
        <dbReference type="ChEBI" id="CHEBI:29035"/>
        <label>1</label>
    </ligand>
</feature>
<feature type="active site" evidence="7">
    <location>
        <position position="262"/>
    </location>
</feature>
<dbReference type="Pfam" id="PF00883">
    <property type="entry name" value="Peptidase_M17"/>
    <property type="match status" value="1"/>
</dbReference>
<evidence type="ECO:0000256" key="6">
    <source>
        <dbReference type="ARBA" id="ARBA00022801"/>
    </source>
</evidence>
<comment type="caution">
    <text evidence="9">The sequence shown here is derived from an EMBL/GenBank/DDBJ whole genome shotgun (WGS) entry which is preliminary data.</text>
</comment>
<evidence type="ECO:0000256" key="7">
    <source>
        <dbReference type="HAMAP-Rule" id="MF_00181"/>
    </source>
</evidence>
<dbReference type="InterPro" id="IPR023042">
    <property type="entry name" value="Peptidase_M17_leu_NH2_pept"/>
</dbReference>
<evidence type="ECO:0000256" key="4">
    <source>
        <dbReference type="ARBA" id="ARBA00022438"/>
    </source>
</evidence>
<sequence length="492" mass="52737">MKITQIKSSLEKIKADVLAIFLFAGEKPSGEVQKLDKSLSGAINEAIKLGDFRGKLYEVTSIYTHGKAAATRVFLVGVGKKKDFESRYSRNITGAAARKARSLGVKKLAIRLTETVDTEQAVEGVGIANYDPGLYKTKKEEKSQIEELILVGNVDIQMTKHSQVIIESINWVRKLISEPANIMTPAQLAEEAKQLAKTYKFGIEVIDEKEAAKLGMGAFVGVAKGSEEPSHIVVLKYKGGGKDTLGIVGKGITFDSGGISLKPSKGMWEMKMDMSGAAACLGVMKWVGETRPRLNVIVVLPITENLPSGRALKPGDVVRALNGKTIEVTNTDAEGRLVLADALVYAQKLGASHLVDLATLTGAINVALGNVATGIMGKPDSWIEKIIKLGKESGELFWQLPTYSDYKELLKSDIADLNNAPGEGQPSAVSGAGAIAGAMFLLEFVNEKTPLAHLDIAATAWFSGERPYMAKGPTGVGVRTLVKLVEALEKQN</sequence>
<proteinExistence type="inferred from homology"/>
<dbReference type="EC" id="3.4.11.1" evidence="7"/>
<comment type="function">
    <text evidence="7">Presumably involved in the processing and regular turnover of intracellular proteins. Catalyzes the removal of unsubstituted N-terminal amino acids from various peptides.</text>
</comment>
<accession>A0A1G1WF82</accession>
<feature type="domain" description="Cytosol aminopeptidase" evidence="8">
    <location>
        <begin position="330"/>
        <end position="337"/>
    </location>
</feature>
<keyword evidence="6 7" id="KW-0378">Hydrolase</keyword>
<dbReference type="EMBL" id="MHCS01000023">
    <property type="protein sequence ID" value="OGY26363.1"/>
    <property type="molecule type" value="Genomic_DNA"/>
</dbReference>
<dbReference type="HAMAP" id="MF_00181">
    <property type="entry name" value="Cytosol_peptidase_M17"/>
    <property type="match status" value="1"/>
</dbReference>
<gene>
    <name evidence="7" type="primary">pepA</name>
    <name evidence="9" type="ORF">A2Z11_04250</name>
</gene>
<feature type="binding site" evidence="7">
    <location>
        <position position="255"/>
    </location>
    <ligand>
        <name>Mn(2+)</name>
        <dbReference type="ChEBI" id="CHEBI:29035"/>
        <label>2</label>
    </ligand>
</feature>
<comment type="catalytic activity">
    <reaction evidence="1 7">
        <text>Release of an N-terminal amino acid, Xaa-|-Yaa-, in which Xaa is preferably Leu, but may be other amino acids including Pro although not Arg or Lys, and Yaa may be Pro. Amino acid amides and methyl esters are also readily hydrolyzed, but rates on arylamides are exceedingly low.</text>
        <dbReference type="EC" id="3.4.11.1"/>
    </reaction>
</comment>
<feature type="active site" evidence="7">
    <location>
        <position position="336"/>
    </location>
</feature>